<feature type="domain" description="AB hydrolase-1" evidence="1">
    <location>
        <begin position="53"/>
        <end position="300"/>
    </location>
</feature>
<dbReference type="PANTHER" id="PTHR42886">
    <property type="entry name" value="RE40534P-RELATED"/>
    <property type="match status" value="1"/>
</dbReference>
<dbReference type="SUPFAM" id="SSF53474">
    <property type="entry name" value="alpha/beta-Hydrolases"/>
    <property type="match status" value="1"/>
</dbReference>
<gene>
    <name evidence="2" type="ORF">WJX75_008696</name>
</gene>
<reference evidence="2 3" key="1">
    <citation type="journal article" date="2024" name="Nat. Commun.">
        <title>Phylogenomics reveals the evolutionary origins of lichenization in chlorophyte algae.</title>
        <authorList>
            <person name="Puginier C."/>
            <person name="Libourel C."/>
            <person name="Otte J."/>
            <person name="Skaloud P."/>
            <person name="Haon M."/>
            <person name="Grisel S."/>
            <person name="Petersen M."/>
            <person name="Berrin J.G."/>
            <person name="Delaux P.M."/>
            <person name="Dal Grande F."/>
            <person name="Keller J."/>
        </authorList>
    </citation>
    <scope>NUCLEOTIDE SEQUENCE [LARGE SCALE GENOMIC DNA]</scope>
    <source>
        <strain evidence="2 3">SAG 216-7</strain>
    </source>
</reference>
<dbReference type="Proteomes" id="UP001491310">
    <property type="component" value="Unassembled WGS sequence"/>
</dbReference>
<dbReference type="Gene3D" id="3.40.50.1820">
    <property type="entry name" value="alpha/beta hydrolase"/>
    <property type="match status" value="1"/>
</dbReference>
<dbReference type="InterPro" id="IPR029058">
    <property type="entry name" value="AB_hydrolase_fold"/>
</dbReference>
<protein>
    <recommendedName>
        <fullName evidence="1">AB hydrolase-1 domain-containing protein</fullName>
    </recommendedName>
</protein>
<dbReference type="Pfam" id="PF12697">
    <property type="entry name" value="Abhydrolase_6"/>
    <property type="match status" value="1"/>
</dbReference>
<dbReference type="InterPro" id="IPR000073">
    <property type="entry name" value="AB_hydrolase_1"/>
</dbReference>
<name>A0ABR2YUT3_9CHLO</name>
<sequence>MHDGAVPIVLKAPYKRRPWKGVFEAESSTFLQPDGYKMELVHHASEGTDRPPLLFVHGSFHAAWCWQEHYQPHFANTGYESYAVSLRGQGKSTRQEGIGACSLAEHVKDLSHIISSLPRPPVLIGHSFGGLVVQRYITGPSGSDAVEALPSVAGLGLLCAAPASGNDALVKRVAKKSMMMAARLTWGMVTKNFLNNVAACRELFFSEDLPAADLERFQGLLRDNASKIPVIDVSTMKREVPLAAPPSGHPPAFVLGADADNIVDVQAVKETAALYNVQPHILHNSAHDIMLDTRWREAADLMAAWLESL</sequence>
<evidence type="ECO:0000313" key="3">
    <source>
        <dbReference type="Proteomes" id="UP001491310"/>
    </source>
</evidence>
<dbReference type="PANTHER" id="PTHR42886:SF42">
    <property type="entry name" value="ALPHA_BETA-HYDROLASES SUPERFAMILY PROTEIN"/>
    <property type="match status" value="1"/>
</dbReference>
<organism evidence="2 3">
    <name type="scientific">Coccomyxa subellipsoidea</name>
    <dbReference type="NCBI Taxonomy" id="248742"/>
    <lineage>
        <taxon>Eukaryota</taxon>
        <taxon>Viridiplantae</taxon>
        <taxon>Chlorophyta</taxon>
        <taxon>core chlorophytes</taxon>
        <taxon>Trebouxiophyceae</taxon>
        <taxon>Trebouxiophyceae incertae sedis</taxon>
        <taxon>Coccomyxaceae</taxon>
        <taxon>Coccomyxa</taxon>
    </lineage>
</organism>
<evidence type="ECO:0000259" key="1">
    <source>
        <dbReference type="Pfam" id="PF12697"/>
    </source>
</evidence>
<keyword evidence="3" id="KW-1185">Reference proteome</keyword>
<comment type="caution">
    <text evidence="2">The sequence shown here is derived from an EMBL/GenBank/DDBJ whole genome shotgun (WGS) entry which is preliminary data.</text>
</comment>
<proteinExistence type="predicted"/>
<accession>A0ABR2YUT3</accession>
<evidence type="ECO:0000313" key="2">
    <source>
        <dbReference type="EMBL" id="KAK9915402.1"/>
    </source>
</evidence>
<dbReference type="EMBL" id="JALJOT010000005">
    <property type="protein sequence ID" value="KAK9915402.1"/>
    <property type="molecule type" value="Genomic_DNA"/>
</dbReference>